<dbReference type="EMBL" id="RHRS01000042">
    <property type="protein sequence ID" value="RRW33162.1"/>
    <property type="molecule type" value="Genomic_DNA"/>
</dbReference>
<organism evidence="1 2">
    <name type="scientific">Ectopseudomonas oleovorans</name>
    <name type="common">Pseudomonas oleovorans</name>
    <dbReference type="NCBI Taxonomy" id="301"/>
    <lineage>
        <taxon>Bacteria</taxon>
        <taxon>Pseudomonadati</taxon>
        <taxon>Pseudomonadota</taxon>
        <taxon>Gammaproteobacteria</taxon>
        <taxon>Pseudomonadales</taxon>
        <taxon>Pseudomonadaceae</taxon>
        <taxon>Ectopseudomonas</taxon>
    </lineage>
</organism>
<proteinExistence type="predicted"/>
<name>A0A427HEY6_ECTOL</name>
<sequence length="112" mass="12362">MSLEGWMARHALDNSATSAVSRTAVFKVSTAWDVAGNASEHAGTMVRRLSLCAWQSESVGHRIGHSPSKKKPLDEGLIGEVRTCSSCPALRLIQHESVEYWEIGRMMQDVHQ</sequence>
<gene>
    <name evidence="1" type="ORF">EGJ44_15680</name>
</gene>
<comment type="caution">
    <text evidence="1">The sequence shown here is derived from an EMBL/GenBank/DDBJ whole genome shotgun (WGS) entry which is preliminary data.</text>
</comment>
<accession>A0A427HEY6</accession>
<protein>
    <submittedName>
        <fullName evidence="1">Uncharacterized protein</fullName>
    </submittedName>
</protein>
<evidence type="ECO:0000313" key="1">
    <source>
        <dbReference type="EMBL" id="RRW33162.1"/>
    </source>
</evidence>
<dbReference type="AlphaFoldDB" id="A0A427HEY6"/>
<reference evidence="1 2" key="1">
    <citation type="submission" date="2018-10" db="EMBL/GenBank/DDBJ databases">
        <title>Transmission dynamics of multidrug resistant bacteria on intensive care unit surfaces.</title>
        <authorList>
            <person name="D'Souza A.W."/>
            <person name="Potter R.F."/>
            <person name="Wallace M."/>
            <person name="Shupe A."/>
            <person name="Patel S."/>
            <person name="Sun S."/>
            <person name="Gul D."/>
            <person name="Kwon J.H."/>
            <person name="Andleeb S."/>
            <person name="Burnham C.-A.D."/>
            <person name="Dantas G."/>
        </authorList>
    </citation>
    <scope>NUCLEOTIDE SEQUENCE [LARGE SCALE GENOMIC DNA]</scope>
    <source>
        <strain evidence="1 2">PO_271</strain>
    </source>
</reference>
<dbReference type="Proteomes" id="UP000272833">
    <property type="component" value="Unassembled WGS sequence"/>
</dbReference>
<evidence type="ECO:0000313" key="2">
    <source>
        <dbReference type="Proteomes" id="UP000272833"/>
    </source>
</evidence>